<dbReference type="Gene3D" id="3.90.470.20">
    <property type="entry name" value="4'-phosphopantetheinyl transferase domain"/>
    <property type="match status" value="1"/>
</dbReference>
<dbReference type="GO" id="GO:0016740">
    <property type="term" value="F:transferase activity"/>
    <property type="evidence" value="ECO:0007669"/>
    <property type="project" value="UniProtKB-KW"/>
</dbReference>
<dbReference type="Pfam" id="PF01648">
    <property type="entry name" value="ACPS"/>
    <property type="match status" value="1"/>
</dbReference>
<evidence type="ECO:0000313" key="5">
    <source>
        <dbReference type="Proteomes" id="UP000649232"/>
    </source>
</evidence>
<dbReference type="Proteomes" id="UP000649232">
    <property type="component" value="Unassembled WGS sequence"/>
</dbReference>
<accession>A0ABS0WJ39</accession>
<keyword evidence="2 4" id="KW-0808">Transferase</keyword>
<name>A0ABS0WJ39_9ALTE</name>
<evidence type="ECO:0000256" key="2">
    <source>
        <dbReference type="ARBA" id="ARBA00022679"/>
    </source>
</evidence>
<evidence type="ECO:0000313" key="4">
    <source>
        <dbReference type="EMBL" id="MBJ2138484.1"/>
    </source>
</evidence>
<dbReference type="SUPFAM" id="SSF56214">
    <property type="entry name" value="4'-phosphopantetheinyl transferase"/>
    <property type="match status" value="2"/>
</dbReference>
<reference evidence="4 5" key="1">
    <citation type="submission" date="2020-12" db="EMBL/GenBank/DDBJ databases">
        <title>Draft genome sequences of nine environmental bacterial isolates colonizing plastic.</title>
        <authorList>
            <person name="Borre I."/>
            <person name="Sonnenschein E.C."/>
        </authorList>
    </citation>
    <scope>NUCLEOTIDE SEQUENCE [LARGE SCALE GENOMIC DNA]</scope>
    <source>
        <strain evidence="4 5">IB30</strain>
    </source>
</reference>
<feature type="domain" description="4'-phosphopantetheinyl transferase" evidence="3">
    <location>
        <begin position="81"/>
        <end position="144"/>
    </location>
</feature>
<proteinExistence type="inferred from homology"/>
<evidence type="ECO:0000256" key="1">
    <source>
        <dbReference type="ARBA" id="ARBA00010990"/>
    </source>
</evidence>
<dbReference type="InterPro" id="IPR008278">
    <property type="entry name" value="4-PPantetheinyl_Trfase_dom"/>
</dbReference>
<evidence type="ECO:0000259" key="3">
    <source>
        <dbReference type="Pfam" id="PF01648"/>
    </source>
</evidence>
<comment type="similarity">
    <text evidence="1">Belongs to the P-Pant transferase superfamily. Gsp/Sfp/HetI/AcpT family.</text>
</comment>
<organism evidence="4 5">
    <name type="scientific">Paraglaciecola chathamensis</name>
    <dbReference type="NCBI Taxonomy" id="368405"/>
    <lineage>
        <taxon>Bacteria</taxon>
        <taxon>Pseudomonadati</taxon>
        <taxon>Pseudomonadota</taxon>
        <taxon>Gammaproteobacteria</taxon>
        <taxon>Alteromonadales</taxon>
        <taxon>Alteromonadaceae</taxon>
        <taxon>Paraglaciecola</taxon>
    </lineage>
</organism>
<protein>
    <submittedName>
        <fullName evidence="4">4'-phosphopantetheinyl transferase superfamily protein</fullName>
    </submittedName>
</protein>
<dbReference type="InterPro" id="IPR050559">
    <property type="entry name" value="P-Pant_transferase_sf"/>
</dbReference>
<dbReference type="PANTHER" id="PTHR12215">
    <property type="entry name" value="PHOSPHOPANTETHEINE TRANSFERASE"/>
    <property type="match status" value="1"/>
</dbReference>
<dbReference type="RefSeq" id="WP_198825792.1">
    <property type="nucleotide sequence ID" value="NZ_JAEILT010000037.1"/>
</dbReference>
<sequence length="176" mass="20470">MSNSEVKRLSDISSPRRKREYLLSRTLIRYALKQVFALPFNHWDIIECNGARFRINNLPTPVFYSLSHSDGEISFVMAPKAIGIDIEVIKSRKNLRELAQQFMHVNELNCLGTPEEVLYFYRTWSAKEAYFKALSGENQLSTVLSEIQIWPLLNNGEWQQTDLTDEHFSRIVVMQA</sequence>
<dbReference type="PANTHER" id="PTHR12215:SF10">
    <property type="entry name" value="L-AMINOADIPATE-SEMIALDEHYDE DEHYDROGENASE-PHOSPHOPANTETHEINYL TRANSFERASE"/>
    <property type="match status" value="1"/>
</dbReference>
<comment type="caution">
    <text evidence="4">The sequence shown here is derived from an EMBL/GenBank/DDBJ whole genome shotgun (WGS) entry which is preliminary data.</text>
</comment>
<gene>
    <name evidence="4" type="ORF">JEU11_18680</name>
</gene>
<dbReference type="EMBL" id="JAEILT010000037">
    <property type="protein sequence ID" value="MBJ2138484.1"/>
    <property type="molecule type" value="Genomic_DNA"/>
</dbReference>
<dbReference type="InterPro" id="IPR037143">
    <property type="entry name" value="4-PPantetheinyl_Trfase_dom_sf"/>
</dbReference>